<reference evidence="3 4" key="1">
    <citation type="submission" date="2016-10" db="EMBL/GenBank/DDBJ databases">
        <authorList>
            <person name="de Groot N.N."/>
        </authorList>
    </citation>
    <scope>NUCLEOTIDE SEQUENCE [LARGE SCALE GENOMIC DNA]</scope>
    <source>
        <strain evidence="3 4">CGMCC 1.5337</strain>
    </source>
</reference>
<feature type="transmembrane region" description="Helical" evidence="1">
    <location>
        <begin position="118"/>
        <end position="141"/>
    </location>
</feature>
<dbReference type="OrthoDB" id="331021at2157"/>
<evidence type="ECO:0000256" key="1">
    <source>
        <dbReference type="SAM" id="Phobius"/>
    </source>
</evidence>
<dbReference type="EMBL" id="FOJA01000001">
    <property type="protein sequence ID" value="SEV90894.1"/>
    <property type="molecule type" value="Genomic_DNA"/>
</dbReference>
<keyword evidence="1" id="KW-0472">Membrane</keyword>
<evidence type="ECO:0000313" key="3">
    <source>
        <dbReference type="EMBL" id="SEV90894.1"/>
    </source>
</evidence>
<dbReference type="InterPro" id="IPR055768">
    <property type="entry name" value="DUF7344"/>
</dbReference>
<feature type="transmembrane region" description="Helical" evidence="1">
    <location>
        <begin position="147"/>
        <end position="167"/>
    </location>
</feature>
<dbReference type="AlphaFoldDB" id="A0A1I0MQQ7"/>
<accession>A0A1I0MQQ7</accession>
<evidence type="ECO:0000313" key="4">
    <source>
        <dbReference type="Proteomes" id="UP000198518"/>
    </source>
</evidence>
<keyword evidence="4" id="KW-1185">Reference proteome</keyword>
<keyword evidence="1" id="KW-1133">Transmembrane helix</keyword>
<sequence length="171" mass="18659">MSKQDQDSLTQGEVYDLLSNARRRFVISYLRDCDEPVELNDLSRDVAAWENDTDVENLTDQQIKRVYVSLYQTHVPKLSESGIVEYDQDSGEVVLTSNVSTLDTYLPDSGGAGRPWQFVYAAIAVVGLAAYAAVSLLPAAFAWVSLAWLGAALMVAFAAVATAHYLYGGPS</sequence>
<evidence type="ECO:0000259" key="2">
    <source>
        <dbReference type="Pfam" id="PF24035"/>
    </source>
</evidence>
<gene>
    <name evidence="3" type="ORF">SAMN04487945_0290</name>
</gene>
<keyword evidence="1" id="KW-0812">Transmembrane</keyword>
<dbReference type="RefSeq" id="WP_089667370.1">
    <property type="nucleotide sequence ID" value="NZ_FOJA01000001.1"/>
</dbReference>
<protein>
    <recommendedName>
        <fullName evidence="2">DUF7344 domain-containing protein</fullName>
    </recommendedName>
</protein>
<dbReference type="Proteomes" id="UP000198518">
    <property type="component" value="Unassembled WGS sequence"/>
</dbReference>
<dbReference type="Pfam" id="PF24035">
    <property type="entry name" value="DUF7344"/>
    <property type="match status" value="1"/>
</dbReference>
<feature type="domain" description="DUF7344" evidence="2">
    <location>
        <begin position="15"/>
        <end position="93"/>
    </location>
</feature>
<dbReference type="STRING" id="355548.SAMN04487945_0290"/>
<proteinExistence type="predicted"/>
<name>A0A1I0MQQ7_9EURY</name>
<organism evidence="3 4">
    <name type="scientific">Halobacterium jilantaiense</name>
    <dbReference type="NCBI Taxonomy" id="355548"/>
    <lineage>
        <taxon>Archaea</taxon>
        <taxon>Methanobacteriati</taxon>
        <taxon>Methanobacteriota</taxon>
        <taxon>Stenosarchaea group</taxon>
        <taxon>Halobacteria</taxon>
        <taxon>Halobacteriales</taxon>
        <taxon>Halobacteriaceae</taxon>
        <taxon>Halobacterium</taxon>
    </lineage>
</organism>